<reference evidence="5" key="1">
    <citation type="submission" date="2022-07" db="EMBL/GenBank/DDBJ databases">
        <title>Complete genome sequence of Salinispirillum sp. LH10-3-1 capable of multiple carbohydrate inversion isolated from a soda lake.</title>
        <authorList>
            <person name="Liu J."/>
            <person name="Zhai Y."/>
            <person name="Zhang H."/>
            <person name="Yang H."/>
            <person name="Qu J."/>
            <person name="Li J."/>
        </authorList>
    </citation>
    <scope>NUCLEOTIDE SEQUENCE</scope>
    <source>
        <strain evidence="5">LH 10-3-1</strain>
    </source>
</reference>
<dbReference type="Pfam" id="PF01784">
    <property type="entry name" value="DUF34_NIF3"/>
    <property type="match status" value="1"/>
</dbReference>
<evidence type="ECO:0000313" key="5">
    <source>
        <dbReference type="EMBL" id="WLD57156.1"/>
    </source>
</evidence>
<evidence type="ECO:0000256" key="3">
    <source>
        <dbReference type="ARBA" id="ARBA00022723"/>
    </source>
</evidence>
<dbReference type="NCBIfam" id="TIGR00486">
    <property type="entry name" value="YbgI_SA1388"/>
    <property type="match status" value="1"/>
</dbReference>
<keyword evidence="3 4" id="KW-0479">Metal-binding</keyword>
<dbReference type="SUPFAM" id="SSF102705">
    <property type="entry name" value="NIF3 (NGG1p interacting factor 3)-like"/>
    <property type="match status" value="1"/>
</dbReference>
<dbReference type="RefSeq" id="WP_304994444.1">
    <property type="nucleotide sequence ID" value="NZ_CP101717.1"/>
</dbReference>
<accession>A0AB38YCU3</accession>
<dbReference type="FunFam" id="3.40.1390.30:FF:000002">
    <property type="entry name" value="Nif3-like dinuclear metal center protein"/>
    <property type="match status" value="1"/>
</dbReference>
<feature type="binding site" evidence="4">
    <location>
        <position position="65"/>
    </location>
    <ligand>
        <name>a divalent metal cation</name>
        <dbReference type="ChEBI" id="CHEBI:60240"/>
        <label>1</label>
    </ligand>
</feature>
<feature type="binding site" evidence="4">
    <location>
        <position position="66"/>
    </location>
    <ligand>
        <name>a divalent metal cation</name>
        <dbReference type="ChEBI" id="CHEBI:60240"/>
        <label>1</label>
    </ligand>
</feature>
<dbReference type="GO" id="GO:0005737">
    <property type="term" value="C:cytoplasm"/>
    <property type="evidence" value="ECO:0007669"/>
    <property type="project" value="TreeGrafter"/>
</dbReference>
<dbReference type="PANTHER" id="PTHR13799:SF14">
    <property type="entry name" value="GTP CYCLOHYDROLASE 1 TYPE 2 HOMOLOG"/>
    <property type="match status" value="1"/>
</dbReference>
<dbReference type="InterPro" id="IPR002678">
    <property type="entry name" value="DUF34/NIF3"/>
</dbReference>
<comment type="similarity">
    <text evidence="1">Belongs to the GTP cyclohydrolase I type 2/NIF3 family.</text>
</comment>
<evidence type="ECO:0000256" key="2">
    <source>
        <dbReference type="ARBA" id="ARBA00022112"/>
    </source>
</evidence>
<evidence type="ECO:0000256" key="4">
    <source>
        <dbReference type="PIRSR" id="PIRSR602678-1"/>
    </source>
</evidence>
<sequence length="252" mass="27055">MAVAIGQLNQWFNELLEPQAFQDYCPNGLQVEGARPVQKLVLGVTASQLLLDQAIAAGADAVLVHHGYFWKGEDACITGMKRRRIQALLEAGVSLWAYHLPLDAHPTLGNNAQLAARMGWQAEAGIKPGPRPIGNIGSPREPLSAQQLKQQLATELDYEPLHIAGGPEQITRVAWCTGGAQGMIQAAWEAGADAYISGEISEPTVHAARELGIHYFAAGHHATERYGVQAVGAEAAKTWGIDVEFIDCPIPV</sequence>
<dbReference type="PANTHER" id="PTHR13799">
    <property type="entry name" value="NGG1 INTERACTING FACTOR 3"/>
    <property type="match status" value="1"/>
</dbReference>
<feature type="binding site" evidence="4">
    <location>
        <position position="220"/>
    </location>
    <ligand>
        <name>a divalent metal cation</name>
        <dbReference type="ChEBI" id="CHEBI:60240"/>
        <label>1</label>
    </ligand>
</feature>
<name>A0AB38YCU3_9GAMM</name>
<gene>
    <name evidence="5" type="ORF">NFC81_10540</name>
</gene>
<feature type="binding site" evidence="4">
    <location>
        <position position="224"/>
    </location>
    <ligand>
        <name>a divalent metal cation</name>
        <dbReference type="ChEBI" id="CHEBI:60240"/>
        <label>1</label>
    </ligand>
</feature>
<dbReference type="GO" id="GO:0046872">
    <property type="term" value="F:metal ion binding"/>
    <property type="evidence" value="ECO:0007669"/>
    <property type="project" value="UniProtKB-KW"/>
</dbReference>
<feature type="binding site" evidence="4">
    <location>
        <position position="103"/>
    </location>
    <ligand>
        <name>a divalent metal cation</name>
        <dbReference type="ChEBI" id="CHEBI:60240"/>
        <label>1</label>
    </ligand>
</feature>
<protein>
    <recommendedName>
        <fullName evidence="2">GTP cyclohydrolase 1 type 2 homolog</fullName>
    </recommendedName>
</protein>
<dbReference type="AlphaFoldDB" id="A0AB38YCU3"/>
<dbReference type="EMBL" id="CP101717">
    <property type="protein sequence ID" value="WLD57156.1"/>
    <property type="molecule type" value="Genomic_DNA"/>
</dbReference>
<dbReference type="Gene3D" id="3.40.1390.30">
    <property type="entry name" value="NIF3 (NGG1p interacting factor 3)-like"/>
    <property type="match status" value="2"/>
</dbReference>
<evidence type="ECO:0000256" key="1">
    <source>
        <dbReference type="ARBA" id="ARBA00006964"/>
    </source>
</evidence>
<dbReference type="InterPro" id="IPR036069">
    <property type="entry name" value="DUF34/NIF3_sf"/>
</dbReference>
<organism evidence="5">
    <name type="scientific">Salinispirillum sp. LH 10-3-1</name>
    <dbReference type="NCBI Taxonomy" id="2952525"/>
    <lineage>
        <taxon>Bacteria</taxon>
        <taxon>Pseudomonadati</taxon>
        <taxon>Pseudomonadota</taxon>
        <taxon>Gammaproteobacteria</taxon>
        <taxon>Oceanospirillales</taxon>
        <taxon>Saccharospirillaceae</taxon>
        <taxon>Salinispirillum</taxon>
    </lineage>
</organism>
<proteinExistence type="inferred from homology"/>